<evidence type="ECO:0000256" key="6">
    <source>
        <dbReference type="ARBA" id="ARBA00022840"/>
    </source>
</evidence>
<evidence type="ECO:0000256" key="4">
    <source>
        <dbReference type="ARBA" id="ARBA00022598"/>
    </source>
</evidence>
<gene>
    <name evidence="9" type="ORF">IAC23_09975</name>
</gene>
<comment type="pathway">
    <text evidence="1">Protein modification; protein lipoylation via exogenous pathway; protein N(6)-(lipoyl)lysine from lipoate: step 2/2.</text>
</comment>
<reference evidence="9" key="1">
    <citation type="submission" date="2020-10" db="EMBL/GenBank/DDBJ databases">
        <authorList>
            <person name="Gilroy R."/>
        </authorList>
    </citation>
    <scope>NUCLEOTIDE SEQUENCE</scope>
    <source>
        <strain evidence="9">D5-748</strain>
    </source>
</reference>
<evidence type="ECO:0000313" key="9">
    <source>
        <dbReference type="EMBL" id="MBO8445997.1"/>
    </source>
</evidence>
<dbReference type="Gene3D" id="3.30.390.50">
    <property type="entry name" value="CO dehydrogenase flavoprotein, C-terminal domain"/>
    <property type="match status" value="1"/>
</dbReference>
<dbReference type="PANTHER" id="PTHR12561">
    <property type="entry name" value="LIPOATE-PROTEIN LIGASE"/>
    <property type="match status" value="1"/>
</dbReference>
<comment type="caution">
    <text evidence="9">The sequence shown here is derived from an EMBL/GenBank/DDBJ whole genome shotgun (WGS) entry which is preliminary data.</text>
</comment>
<feature type="domain" description="BPL/LPL catalytic" evidence="8">
    <location>
        <begin position="27"/>
        <end position="219"/>
    </location>
</feature>
<proteinExistence type="predicted"/>
<keyword evidence="6" id="KW-0067">ATP-binding</keyword>
<evidence type="ECO:0000313" key="10">
    <source>
        <dbReference type="Proteomes" id="UP000823619"/>
    </source>
</evidence>
<dbReference type="GO" id="GO:0017118">
    <property type="term" value="F:lipoyltransferase activity"/>
    <property type="evidence" value="ECO:0007669"/>
    <property type="project" value="TreeGrafter"/>
</dbReference>
<dbReference type="InterPro" id="IPR004562">
    <property type="entry name" value="LipoylTrfase_LipoateP_Ligase"/>
</dbReference>
<dbReference type="Gene3D" id="3.30.930.10">
    <property type="entry name" value="Bira Bifunctional Protein, Domain 2"/>
    <property type="match status" value="1"/>
</dbReference>
<dbReference type="InterPro" id="IPR004143">
    <property type="entry name" value="BPL_LPL_catalytic"/>
</dbReference>
<dbReference type="SUPFAM" id="SSF55681">
    <property type="entry name" value="Class II aaRS and biotin synthetases"/>
    <property type="match status" value="1"/>
</dbReference>
<dbReference type="EMBL" id="JADIMO010000128">
    <property type="protein sequence ID" value="MBO8445997.1"/>
    <property type="molecule type" value="Genomic_DNA"/>
</dbReference>
<dbReference type="InterPro" id="IPR019491">
    <property type="entry name" value="Lipoate_protein_ligase_C"/>
</dbReference>
<evidence type="ECO:0000256" key="3">
    <source>
        <dbReference type="ARBA" id="ARBA00012367"/>
    </source>
</evidence>
<dbReference type="GO" id="GO:0009249">
    <property type="term" value="P:protein lipoylation"/>
    <property type="evidence" value="ECO:0007669"/>
    <property type="project" value="InterPro"/>
</dbReference>
<name>A0A9D9HDR8_9BACT</name>
<reference evidence="9" key="2">
    <citation type="journal article" date="2021" name="PeerJ">
        <title>Extensive microbial diversity within the chicken gut microbiome revealed by metagenomics and culture.</title>
        <authorList>
            <person name="Gilroy R."/>
            <person name="Ravi A."/>
            <person name="Getino M."/>
            <person name="Pursley I."/>
            <person name="Horton D.L."/>
            <person name="Alikhan N.F."/>
            <person name="Baker D."/>
            <person name="Gharbi K."/>
            <person name="Hall N."/>
            <person name="Watson M."/>
            <person name="Adriaenssens E.M."/>
            <person name="Foster-Nyarko E."/>
            <person name="Jarju S."/>
            <person name="Secka A."/>
            <person name="Antonio M."/>
            <person name="Oren A."/>
            <person name="Chaudhuri R.R."/>
            <person name="La Ragione R."/>
            <person name="Hildebrand F."/>
            <person name="Pallen M.J."/>
        </authorList>
    </citation>
    <scope>NUCLEOTIDE SEQUENCE</scope>
    <source>
        <strain evidence="9">D5-748</strain>
    </source>
</reference>
<comment type="pathway">
    <text evidence="2">Protein modification; protein lipoylation via exogenous pathway; protein N(6)-(lipoyl)lysine from lipoate: step 1/2.</text>
</comment>
<protein>
    <recommendedName>
        <fullName evidence="3">lipoate--protein ligase</fullName>
        <ecNumber evidence="3">6.3.1.20</ecNumber>
    </recommendedName>
</protein>
<keyword evidence="5" id="KW-0547">Nucleotide-binding</keyword>
<dbReference type="Pfam" id="PF21948">
    <property type="entry name" value="LplA-B_cat"/>
    <property type="match status" value="1"/>
</dbReference>
<dbReference type="EC" id="6.3.1.20" evidence="3"/>
<dbReference type="CDD" id="cd16443">
    <property type="entry name" value="LplA"/>
    <property type="match status" value="1"/>
</dbReference>
<organism evidence="9 10">
    <name type="scientific">Candidatus Cryptobacteroides merdavium</name>
    <dbReference type="NCBI Taxonomy" id="2840769"/>
    <lineage>
        <taxon>Bacteria</taxon>
        <taxon>Pseudomonadati</taxon>
        <taxon>Bacteroidota</taxon>
        <taxon>Bacteroidia</taxon>
        <taxon>Bacteroidales</taxon>
        <taxon>Candidatus Cryptobacteroides</taxon>
    </lineage>
</organism>
<sequence>MKFIRLPEERERRLVFYLAIEEYLARYCEGGAFFVWQVEPTVIIGRNQVMAAEVNMEYCRENGVHVYRRKSGGGCVYSDRGNLMLSYITDGDDVPFLFESYLRRLALCLRKIGIMAEVSGRNDITVGGKKVSGNAFYSLHGRNVIHGTLLFSSCRDALERAITPSAGKLRSKGVSSVRQRVANLSEIMASSEKGRRYSDIELFKKYIIDSFCDGERVLGEDEVRRIGEIEATYLDPVFLYGNDPACSYSYEMQVSGSGTLSVSVCLRHGTIEKVNLSGDYFQPHDGLEDALNGRLCGVIPDRKSVRNALAGLDPGSFVCGLDIDMLASAFATVRNDDGRSG</sequence>
<evidence type="ECO:0000256" key="7">
    <source>
        <dbReference type="ARBA" id="ARBA00048037"/>
    </source>
</evidence>
<dbReference type="InterPro" id="IPR045864">
    <property type="entry name" value="aa-tRNA-synth_II/BPL/LPL"/>
</dbReference>
<dbReference type="Pfam" id="PF10437">
    <property type="entry name" value="Lip_prot_lig_C"/>
    <property type="match status" value="1"/>
</dbReference>
<dbReference type="GO" id="GO:0005737">
    <property type="term" value="C:cytoplasm"/>
    <property type="evidence" value="ECO:0007669"/>
    <property type="project" value="TreeGrafter"/>
</dbReference>
<evidence type="ECO:0000256" key="1">
    <source>
        <dbReference type="ARBA" id="ARBA00005085"/>
    </source>
</evidence>
<dbReference type="GO" id="GO:0016979">
    <property type="term" value="F:lipoate-protein ligase activity"/>
    <property type="evidence" value="ECO:0007669"/>
    <property type="project" value="UniProtKB-EC"/>
</dbReference>
<evidence type="ECO:0000256" key="5">
    <source>
        <dbReference type="ARBA" id="ARBA00022741"/>
    </source>
</evidence>
<dbReference type="PROSITE" id="PS51733">
    <property type="entry name" value="BPL_LPL_CATALYTIC"/>
    <property type="match status" value="1"/>
</dbReference>
<evidence type="ECO:0000256" key="2">
    <source>
        <dbReference type="ARBA" id="ARBA00005124"/>
    </source>
</evidence>
<dbReference type="GO" id="GO:0005524">
    <property type="term" value="F:ATP binding"/>
    <property type="evidence" value="ECO:0007669"/>
    <property type="project" value="UniProtKB-KW"/>
</dbReference>
<dbReference type="Proteomes" id="UP000823619">
    <property type="component" value="Unassembled WGS sequence"/>
</dbReference>
<dbReference type="PANTHER" id="PTHR12561:SF3">
    <property type="entry name" value="LIPOYLTRANSFERASE 1, MITOCHONDRIAL"/>
    <property type="match status" value="1"/>
</dbReference>
<accession>A0A9D9HDR8</accession>
<comment type="catalytic activity">
    <reaction evidence="7">
        <text>L-lysyl-[lipoyl-carrier protein] + (R)-lipoate + ATP = N(6)-[(R)-lipoyl]-L-lysyl-[lipoyl-carrier protein] + AMP + diphosphate + H(+)</text>
        <dbReference type="Rhea" id="RHEA:49288"/>
        <dbReference type="Rhea" id="RHEA-COMP:10500"/>
        <dbReference type="Rhea" id="RHEA-COMP:10502"/>
        <dbReference type="ChEBI" id="CHEBI:15378"/>
        <dbReference type="ChEBI" id="CHEBI:29969"/>
        <dbReference type="ChEBI" id="CHEBI:30616"/>
        <dbReference type="ChEBI" id="CHEBI:33019"/>
        <dbReference type="ChEBI" id="CHEBI:83088"/>
        <dbReference type="ChEBI" id="CHEBI:83099"/>
        <dbReference type="ChEBI" id="CHEBI:456215"/>
        <dbReference type="EC" id="6.3.1.20"/>
    </reaction>
</comment>
<dbReference type="SUPFAM" id="SSF82649">
    <property type="entry name" value="SufE/NifU"/>
    <property type="match status" value="1"/>
</dbReference>
<dbReference type="AlphaFoldDB" id="A0A9D9HDR8"/>
<keyword evidence="4" id="KW-0436">Ligase</keyword>
<evidence type="ECO:0000259" key="8">
    <source>
        <dbReference type="PROSITE" id="PS51733"/>
    </source>
</evidence>